<protein>
    <recommendedName>
        <fullName evidence="3">RING-type domain-containing protein</fullName>
    </recommendedName>
</protein>
<accession>A0AAW1KPZ6</accession>
<sequence>MISFFFAFPHIPHTIFNHWTTGRFLSLYKHYQACHTWVKSNVERRISRLQFGRLIAVAWGNLQLFKTQHLALRRPEFIRLIRKTDLDFSIYDSSPDMENNNNATCTGCGEEYTETTRADDWIPCIHCRQWLREGCTKYQNTCEICKIAH</sequence>
<proteinExistence type="predicted"/>
<dbReference type="EMBL" id="JASPKY010000188">
    <property type="protein sequence ID" value="KAK9722452.1"/>
    <property type="molecule type" value="Genomic_DNA"/>
</dbReference>
<evidence type="ECO:0000313" key="2">
    <source>
        <dbReference type="Proteomes" id="UP001458880"/>
    </source>
</evidence>
<gene>
    <name evidence="1" type="ORF">QE152_g19700</name>
</gene>
<organism evidence="1 2">
    <name type="scientific">Popillia japonica</name>
    <name type="common">Japanese beetle</name>
    <dbReference type="NCBI Taxonomy" id="7064"/>
    <lineage>
        <taxon>Eukaryota</taxon>
        <taxon>Metazoa</taxon>
        <taxon>Ecdysozoa</taxon>
        <taxon>Arthropoda</taxon>
        <taxon>Hexapoda</taxon>
        <taxon>Insecta</taxon>
        <taxon>Pterygota</taxon>
        <taxon>Neoptera</taxon>
        <taxon>Endopterygota</taxon>
        <taxon>Coleoptera</taxon>
        <taxon>Polyphaga</taxon>
        <taxon>Scarabaeiformia</taxon>
        <taxon>Scarabaeidae</taxon>
        <taxon>Rutelinae</taxon>
        <taxon>Popillia</taxon>
    </lineage>
</organism>
<dbReference type="Proteomes" id="UP001458880">
    <property type="component" value="Unassembled WGS sequence"/>
</dbReference>
<name>A0AAW1KPZ6_POPJA</name>
<dbReference type="AlphaFoldDB" id="A0AAW1KPZ6"/>
<reference evidence="1 2" key="1">
    <citation type="journal article" date="2024" name="BMC Genomics">
        <title>De novo assembly and annotation of Popillia japonica's genome with initial clues to its potential as an invasive pest.</title>
        <authorList>
            <person name="Cucini C."/>
            <person name="Boschi S."/>
            <person name="Funari R."/>
            <person name="Cardaioli E."/>
            <person name="Iannotti N."/>
            <person name="Marturano G."/>
            <person name="Paoli F."/>
            <person name="Bruttini M."/>
            <person name="Carapelli A."/>
            <person name="Frati F."/>
            <person name="Nardi F."/>
        </authorList>
    </citation>
    <scope>NUCLEOTIDE SEQUENCE [LARGE SCALE GENOMIC DNA]</scope>
    <source>
        <strain evidence="1">DMR45628</strain>
    </source>
</reference>
<evidence type="ECO:0000313" key="1">
    <source>
        <dbReference type="EMBL" id="KAK9722452.1"/>
    </source>
</evidence>
<keyword evidence="2" id="KW-1185">Reference proteome</keyword>
<evidence type="ECO:0008006" key="3">
    <source>
        <dbReference type="Google" id="ProtNLM"/>
    </source>
</evidence>
<comment type="caution">
    <text evidence="1">The sequence shown here is derived from an EMBL/GenBank/DDBJ whole genome shotgun (WGS) entry which is preliminary data.</text>
</comment>